<name>A0A498IB10_MALDO</name>
<dbReference type="FunFam" id="1.25.40.450:FF:000003">
    <property type="entry name" value="Nuclear pore complex protein NUP155"/>
    <property type="match status" value="1"/>
</dbReference>
<dbReference type="InterPro" id="IPR021133">
    <property type="entry name" value="HEAT_type_2"/>
</dbReference>
<feature type="domain" description="Nucleoporin Nup133/Nup155-like C-terminal" evidence="8">
    <location>
        <begin position="649"/>
        <end position="1384"/>
    </location>
</feature>
<gene>
    <name evidence="11" type="ORF">DVH24_040302</name>
</gene>
<comment type="similarity">
    <text evidence="2">Belongs to the non-repetitive/WGA-negative nucleoporin family.</text>
</comment>
<dbReference type="Proteomes" id="UP000290289">
    <property type="component" value="Chromosome 13"/>
</dbReference>
<dbReference type="PROSITE" id="PS50077">
    <property type="entry name" value="HEAT_REPEAT"/>
    <property type="match status" value="1"/>
</dbReference>
<evidence type="ECO:0000313" key="11">
    <source>
        <dbReference type="EMBL" id="RXH79155.1"/>
    </source>
</evidence>
<evidence type="ECO:0000256" key="7">
    <source>
        <dbReference type="SAM" id="MobiDB-lite"/>
    </source>
</evidence>
<dbReference type="InterPro" id="IPR021841">
    <property type="entry name" value="VAC14_Fig4p-bd"/>
</dbReference>
<evidence type="ECO:0008006" key="13">
    <source>
        <dbReference type="Google" id="ProtNLM"/>
    </source>
</evidence>
<dbReference type="PANTHER" id="PTHR10350:SF6">
    <property type="entry name" value="NUCLEAR PORE COMPLEX PROTEIN NUP155"/>
    <property type="match status" value="1"/>
</dbReference>
<dbReference type="FunFam" id="1.25.10.10:FF:001082">
    <property type="entry name" value="ARM repeat superfamily protein"/>
    <property type="match status" value="1"/>
</dbReference>
<feature type="compositionally biased region" description="Polar residues" evidence="7">
    <location>
        <begin position="2078"/>
        <end position="2088"/>
    </location>
</feature>
<dbReference type="GO" id="GO:0006405">
    <property type="term" value="P:RNA export from nucleus"/>
    <property type="evidence" value="ECO:0007669"/>
    <property type="project" value="TreeGrafter"/>
</dbReference>
<evidence type="ECO:0000259" key="9">
    <source>
        <dbReference type="Pfam" id="PF08801"/>
    </source>
</evidence>
<evidence type="ECO:0000256" key="2">
    <source>
        <dbReference type="ARBA" id="ARBA00007373"/>
    </source>
</evidence>
<protein>
    <recommendedName>
        <fullName evidence="13">Nucleoporin Nup133/Nup155-like N-terminal domain-containing protein</fullName>
    </recommendedName>
</protein>
<evidence type="ECO:0000259" key="8">
    <source>
        <dbReference type="Pfam" id="PF03177"/>
    </source>
</evidence>
<dbReference type="InterPro" id="IPR014908">
    <property type="entry name" value="Nucleoporin_Nup133/Nup155_N"/>
</dbReference>
<organism evidence="11 12">
    <name type="scientific">Malus domestica</name>
    <name type="common">Apple</name>
    <name type="synonym">Pyrus malus</name>
    <dbReference type="NCBI Taxonomy" id="3750"/>
    <lineage>
        <taxon>Eukaryota</taxon>
        <taxon>Viridiplantae</taxon>
        <taxon>Streptophyta</taxon>
        <taxon>Embryophyta</taxon>
        <taxon>Tracheophyta</taxon>
        <taxon>Spermatophyta</taxon>
        <taxon>Magnoliopsida</taxon>
        <taxon>eudicotyledons</taxon>
        <taxon>Gunneridae</taxon>
        <taxon>Pentapetalae</taxon>
        <taxon>rosids</taxon>
        <taxon>fabids</taxon>
        <taxon>Rosales</taxon>
        <taxon>Rosaceae</taxon>
        <taxon>Amygdaloideae</taxon>
        <taxon>Maleae</taxon>
        <taxon>Malus</taxon>
    </lineage>
</organism>
<dbReference type="InterPro" id="IPR042537">
    <property type="entry name" value="Nucleoporin_Nup155_C_2"/>
</dbReference>
<dbReference type="GO" id="GO:0044611">
    <property type="term" value="C:nuclear pore inner ring"/>
    <property type="evidence" value="ECO:0007669"/>
    <property type="project" value="TreeGrafter"/>
</dbReference>
<dbReference type="Pfam" id="PF03177">
    <property type="entry name" value="Nucleoporin_C"/>
    <property type="match status" value="1"/>
</dbReference>
<accession>A0A498IB10</accession>
<evidence type="ECO:0000256" key="4">
    <source>
        <dbReference type="ARBA" id="ARBA00022448"/>
    </source>
</evidence>
<keyword evidence="4" id="KW-0813">Transport</keyword>
<dbReference type="GO" id="GO:0000972">
    <property type="term" value="P:transcription-dependent tethering of RNA polymerase II gene DNA at nuclear periphery"/>
    <property type="evidence" value="ECO:0007669"/>
    <property type="project" value="TreeGrafter"/>
</dbReference>
<dbReference type="FunFam" id="1.25.10.10:FF:000169">
    <property type="entry name" value="protein VAC14 homolog isoform X1"/>
    <property type="match status" value="1"/>
</dbReference>
<dbReference type="InterPro" id="IPR042533">
    <property type="entry name" value="Nucleoporin_Nup155_C_1"/>
</dbReference>
<dbReference type="GO" id="GO:0036228">
    <property type="term" value="P:protein localization to nuclear inner membrane"/>
    <property type="evidence" value="ECO:0007669"/>
    <property type="project" value="TreeGrafter"/>
</dbReference>
<feature type="region of interest" description="Disordered" evidence="7">
    <location>
        <begin position="300"/>
        <end position="319"/>
    </location>
</feature>
<feature type="domain" description="Nucleoporin Nup133/Nup155-like N-terminal" evidence="9">
    <location>
        <begin position="54"/>
        <end position="542"/>
    </location>
</feature>
<dbReference type="FunFam" id="1.20.120.1880:FF:000002">
    <property type="entry name" value="Nuclear pore complex protein NUP155"/>
    <property type="match status" value="1"/>
</dbReference>
<dbReference type="FunFam" id="1.25.10.10:FF:000411">
    <property type="entry name" value="protein VAC14 homolog"/>
    <property type="match status" value="1"/>
</dbReference>
<dbReference type="Gene3D" id="1.20.120.1880">
    <property type="entry name" value="Nucleoporin, helical C-terminal domain"/>
    <property type="match status" value="1"/>
</dbReference>
<dbReference type="GO" id="GO:0006606">
    <property type="term" value="P:protein import into nucleus"/>
    <property type="evidence" value="ECO:0007669"/>
    <property type="project" value="TreeGrafter"/>
</dbReference>
<proteinExistence type="inferred from homology"/>
<dbReference type="Gene3D" id="1.25.10.10">
    <property type="entry name" value="Leucine-rich Repeat Variant"/>
    <property type="match status" value="2"/>
</dbReference>
<evidence type="ECO:0000256" key="1">
    <source>
        <dbReference type="ARBA" id="ARBA00004123"/>
    </source>
</evidence>
<dbReference type="Pfam" id="PF12755">
    <property type="entry name" value="Vac14_Fab1_bd"/>
    <property type="match status" value="1"/>
</dbReference>
<dbReference type="Gene3D" id="1.25.40.450">
    <property type="entry name" value="Nucleoporin, helical domain, N-terminal subdomain"/>
    <property type="match status" value="1"/>
</dbReference>
<dbReference type="EMBL" id="RDQH01000339">
    <property type="protein sequence ID" value="RXH79155.1"/>
    <property type="molecule type" value="Genomic_DNA"/>
</dbReference>
<comment type="similarity">
    <text evidence="3">Belongs to the VAC14 family.</text>
</comment>
<evidence type="ECO:0000313" key="12">
    <source>
        <dbReference type="Proteomes" id="UP000290289"/>
    </source>
</evidence>
<dbReference type="Gene3D" id="1.25.40.440">
    <property type="entry name" value="Nucleoporin, helical domain, central subdomain"/>
    <property type="match status" value="1"/>
</dbReference>
<dbReference type="PANTHER" id="PTHR10350">
    <property type="entry name" value="NUCLEAR PORE COMPLEX PROTEIN NUP155"/>
    <property type="match status" value="1"/>
</dbReference>
<dbReference type="InterPro" id="IPR016024">
    <property type="entry name" value="ARM-type_fold"/>
</dbReference>
<dbReference type="Gene3D" id="1.20.58.1780">
    <property type="match status" value="1"/>
</dbReference>
<dbReference type="SUPFAM" id="SSF48371">
    <property type="entry name" value="ARM repeat"/>
    <property type="match status" value="1"/>
</dbReference>
<evidence type="ECO:0000259" key="10">
    <source>
        <dbReference type="Pfam" id="PF11916"/>
    </source>
</evidence>
<feature type="region of interest" description="Disordered" evidence="7">
    <location>
        <begin position="2078"/>
        <end position="2101"/>
    </location>
</feature>
<evidence type="ECO:0000256" key="5">
    <source>
        <dbReference type="ARBA" id="ARBA00023242"/>
    </source>
</evidence>
<feature type="compositionally biased region" description="Basic and acidic residues" evidence="7">
    <location>
        <begin position="2158"/>
        <end position="2167"/>
    </location>
</feature>
<dbReference type="InterPro" id="IPR042538">
    <property type="entry name" value="Nucleoporin_Nup155_C_3"/>
</dbReference>
<dbReference type="Pfam" id="PF08801">
    <property type="entry name" value="Nucleoporin_N"/>
    <property type="match status" value="1"/>
</dbReference>
<dbReference type="GO" id="GO:0017056">
    <property type="term" value="F:structural constituent of nuclear pore"/>
    <property type="evidence" value="ECO:0007669"/>
    <property type="project" value="InterPro"/>
</dbReference>
<keyword evidence="12" id="KW-1185">Reference proteome</keyword>
<keyword evidence="5" id="KW-0539">Nucleus</keyword>
<dbReference type="InterPro" id="IPR011989">
    <property type="entry name" value="ARM-like"/>
</dbReference>
<evidence type="ECO:0000256" key="6">
    <source>
        <dbReference type="PROSITE-ProRule" id="PRU00103"/>
    </source>
</evidence>
<comment type="caution">
    <text evidence="11">The sequence shown here is derived from an EMBL/GenBank/DDBJ whole genome shotgun (WGS) entry which is preliminary data.</text>
</comment>
<dbReference type="InterPro" id="IPR004870">
    <property type="entry name" value="Nucleoporin_Nup155"/>
</dbReference>
<dbReference type="FunFam" id="1.25.40.440:FF:000002">
    <property type="entry name" value="Nuclear pore complex protein NUP155"/>
    <property type="match status" value="1"/>
</dbReference>
<feature type="repeat" description="HEAT" evidence="6">
    <location>
        <begin position="1554"/>
        <end position="1589"/>
    </location>
</feature>
<comment type="subcellular location">
    <subcellularLocation>
        <location evidence="1">Nucleus</location>
    </subcellularLocation>
</comment>
<dbReference type="STRING" id="3750.A0A498IB10"/>
<sequence length="2190" mass="241825">MSWEDEVVMRDVTHAGIVVGDRIGREVASQLDLEEALEASRYVSHPYSTHPREWPPLVEVVDTWELPLVLIERYNAAGGEGNSLCGIFPEIRRAWASVDNSLFLWRFDKWDGQCPEYSGEDQAICAVGLAKSKPGVFIEAIQYLLILATPVELSLVGVCCSGGAGGTDPYAEVSLQPLPEYTVPSDGITMTCITCTDKGRIFLAGRDGHIYELHYTTGSGWQKRCRKVCLTAGIGSVISRWVVPNVFKFGAVDPIVEMVFDNERHILYARTEEMKLQVYIVGQNADGPLKKVAEERNLINQRDHYGGRQSTGPRGPNRLPKSSIVCISPLSTLESKSLHLVAVLSDGRRMYLTTSPSSGNLGGFNTNHYKPTCLKVVTTRPSPPLGVSGGLAFGSVSLAGRSQNDDLSLKVEAGHYSAGTLVLSDSSPATTTSLLIVSRDSTAQSTGLSTSGISSRSSRALRESVSSLPVEGRMLFVADVFPLPDTATTVLSLYSEIEYGGYEGLDESCEKVSGKLWARGDLSIQHILPRRRVVVFSTMGMMEIVINRPVDILRRLFEANTPRSILEEFFTRFGAGEAAAMCLMLAARIVHSETLISNVVAQKAAEAFEDPRLVGMPQLEGSSALSNTRTAAGGFSMGQVVQEAEPVFSGAHEGLCLCAARLLFPLWELPVMVIKGDSMSENGLVVCRLSLEAMQVLENKIRSLESLLRSRRNQRRGLYGCVAGLGDLTGSILYGAGSELGGGDRGTVRNLFGAYSRNTESSDGGMSNKRQKLPYSPAELAAMEVRAMECIRQLLLRSSEALFLLQLLSQHHVTRLVQGLDATVRQKLVVMTFHQLVCSEEGDHLATRLISALMEYYTGPDGRGAVDDISGRLREGCPSYYKESDYKFFLAVECLERAAIAPDPDKESLAREAFNFLSKVPESADLRTVCKRFEDLRFYEAVVRLPLQKAQALDPAGDAFNDHIDAAVREHALAQREQCYEIVISALRSLKGEPSQREFGSPLRPAARSVLDQVSRNKYISQIVQLGIQSPDRLFHEYLYRAMIDLGLEDILLEYGGPDLVPFLESAVSGVTSSSSPIGHSGTSIPSNQAKYSELLARYYVSKRQHLLAARVLLRLAERRSSDTVDVPTLDQRYHYLSNAVLQAKNASNNDGMVGSARGAYDDGLLDLLEGKLSVLRFQIKIKEELEAFASRIEALADASEPVQSGTSGDANLAIIAREKAKELSLDLKNITQLYNEYALPFELWEICLEMLYFAYYSGDADSSIVRETWARLIDQALSRGGIAEACAVLKRVGSHIYPGDGAGLPLDTLCLHLEKAAMDRLESGVESVGDEDVARALLAACKGATEPVLNTYDQLLTSGAILPSPNLRLRLLRSVLVVLREWAMSVFAQRMGTSATGASLILGGTFSMEQTAVLNQGVRDKISSAANRYMTEVRRLALPQSQTEAVHHGFRELEESLTRFDMADGISVIPAGVLRNLADKLYEKRKNAALEVEGIVKQLTTAGEHDKITAAINLLTTEFTYSPQANHRKGGLIGLAAATVGLTSEAAQHLEQIVPPVLNSFSDQDSRVRYYACEALYNIAKVVRGDFIIFFNDIFDALCKLSADSDANVQSAAHLLDRLVKDIVTESDQFSIEEFIPLLRERMNVLNPYVRQFLVGWITVLDSVPDIDMLGFLPDFLDGLFNMLSDSSHEIRQQADSALSEFLQEIKNSPSVDYGRMAEILVQRADSPDEFTRLTAITWINEFVKLGGDQLVPYYADILGAILPCISDKEEKIRVVARETNEELRAIKADPAEGFDVGAILSIARRQLSSEWEATRIEALHWISNLLNRYRAEVLTFLNEIFDTLLGALSDASDQVVLLVLEVHACIAKDPQHFRQLVVFLVHNFRVDNSLLEKRGALIIRRLCVLLDAERVYRELSTILEGESDLDFASIMVQALNLILLTSSELAELRDLLKRSLVNPSGKDLFVSLYASWCHSPMAIISLCLLAQTYQHASTVIQSLVEEDINVKFLVQLDKLIRLLETPIFAYLRLQLLEPGRHIWLLKALYGLLMLLPQQSAAFKILRTRLKTVPSYSFDSEQLRRTSSGNPHQILHHMPSASSSQIIEDGDINQASKSSHNGINFTLRLRQFEQMQQQHRQNAKLQAQTQRTSTASSTPKDVQRPEEQSHSRSASDVIRAPSRSRRAPGQLQL</sequence>
<dbReference type="InterPro" id="IPR007187">
    <property type="entry name" value="Nucleoporin_Nup133/Nup155_C"/>
</dbReference>
<feature type="domain" description="Vacuolar protein 14 C-terminal Fig4-binding" evidence="10">
    <location>
        <begin position="1891"/>
        <end position="2070"/>
    </location>
</feature>
<feature type="compositionally biased region" description="Low complexity" evidence="7">
    <location>
        <begin position="2131"/>
        <end position="2155"/>
    </location>
</feature>
<feature type="region of interest" description="Disordered" evidence="7">
    <location>
        <begin position="2131"/>
        <end position="2190"/>
    </location>
</feature>
<evidence type="ECO:0000256" key="3">
    <source>
        <dbReference type="ARBA" id="ARBA00010225"/>
    </source>
</evidence>
<dbReference type="Pfam" id="PF11916">
    <property type="entry name" value="Vac14_Fig4_bd"/>
    <property type="match status" value="1"/>
</dbReference>
<reference evidence="11 12" key="1">
    <citation type="submission" date="2018-10" db="EMBL/GenBank/DDBJ databases">
        <title>A high-quality apple genome assembly.</title>
        <authorList>
            <person name="Hu J."/>
        </authorList>
    </citation>
    <scope>NUCLEOTIDE SEQUENCE [LARGE SCALE GENOMIC DNA]</scope>
    <source>
        <strain evidence="12">cv. HFTH1</strain>
        <tissue evidence="11">Young leaf</tissue>
    </source>
</reference>